<protein>
    <recommendedName>
        <fullName evidence="3">F-box domain containing protein</fullName>
    </recommendedName>
</protein>
<keyword evidence="2" id="KW-1185">Reference proteome</keyword>
<dbReference type="Proteomes" id="UP000237000">
    <property type="component" value="Unassembled WGS sequence"/>
</dbReference>
<evidence type="ECO:0008006" key="3">
    <source>
        <dbReference type="Google" id="ProtNLM"/>
    </source>
</evidence>
<proteinExistence type="predicted"/>
<gene>
    <name evidence="1" type="ORF">TorRG33x02_096160</name>
</gene>
<accession>A0A2P5F9W3</accession>
<evidence type="ECO:0000313" key="2">
    <source>
        <dbReference type="Proteomes" id="UP000237000"/>
    </source>
</evidence>
<dbReference type="InParanoid" id="A0A2P5F9W3"/>
<dbReference type="PANTHER" id="PTHR44586">
    <property type="entry name" value="F-BOX DOMAIN CONTAINING PROTEIN, EXPRESSED"/>
    <property type="match status" value="1"/>
</dbReference>
<dbReference type="PANTHER" id="PTHR44586:SF14">
    <property type="entry name" value="F-BOX DOMAIN CONTAINING PROTEIN, EXPRESSED"/>
    <property type="match status" value="1"/>
</dbReference>
<reference evidence="2" key="1">
    <citation type="submission" date="2016-06" db="EMBL/GenBank/DDBJ databases">
        <title>Parallel loss of symbiosis genes in relatives of nitrogen-fixing non-legume Parasponia.</title>
        <authorList>
            <person name="Van Velzen R."/>
            <person name="Holmer R."/>
            <person name="Bu F."/>
            <person name="Rutten L."/>
            <person name="Van Zeijl A."/>
            <person name="Liu W."/>
            <person name="Santuari L."/>
            <person name="Cao Q."/>
            <person name="Sharma T."/>
            <person name="Shen D."/>
            <person name="Roswanjaya Y."/>
            <person name="Wardhani T."/>
            <person name="Kalhor M.S."/>
            <person name="Jansen J."/>
            <person name="Van den Hoogen J."/>
            <person name="Gungor B."/>
            <person name="Hartog M."/>
            <person name="Hontelez J."/>
            <person name="Verver J."/>
            <person name="Yang W.-C."/>
            <person name="Schijlen E."/>
            <person name="Repin R."/>
            <person name="Schilthuizen M."/>
            <person name="Schranz E."/>
            <person name="Heidstra R."/>
            <person name="Miyata K."/>
            <person name="Fedorova E."/>
            <person name="Kohlen W."/>
            <person name="Bisseling T."/>
            <person name="Smit S."/>
            <person name="Geurts R."/>
        </authorList>
    </citation>
    <scope>NUCLEOTIDE SEQUENCE [LARGE SCALE GENOMIC DNA]</scope>
    <source>
        <strain evidence="2">cv. RG33-2</strain>
    </source>
</reference>
<comment type="caution">
    <text evidence="1">The sequence shown here is derived from an EMBL/GenBank/DDBJ whole genome shotgun (WGS) entry which is preliminary data.</text>
</comment>
<evidence type="ECO:0000313" key="1">
    <source>
        <dbReference type="EMBL" id="PON94581.1"/>
    </source>
</evidence>
<dbReference type="OrthoDB" id="1137549at2759"/>
<feature type="non-terminal residue" evidence="1">
    <location>
        <position position="91"/>
    </location>
</feature>
<name>A0A2P5F9W3_TREOI</name>
<dbReference type="EMBL" id="JXTC01000050">
    <property type="protein sequence ID" value="PON94581.1"/>
    <property type="molecule type" value="Genomic_DNA"/>
</dbReference>
<organism evidence="1 2">
    <name type="scientific">Trema orientale</name>
    <name type="common">Charcoal tree</name>
    <name type="synonym">Celtis orientalis</name>
    <dbReference type="NCBI Taxonomy" id="63057"/>
    <lineage>
        <taxon>Eukaryota</taxon>
        <taxon>Viridiplantae</taxon>
        <taxon>Streptophyta</taxon>
        <taxon>Embryophyta</taxon>
        <taxon>Tracheophyta</taxon>
        <taxon>Spermatophyta</taxon>
        <taxon>Magnoliopsida</taxon>
        <taxon>eudicotyledons</taxon>
        <taxon>Gunneridae</taxon>
        <taxon>Pentapetalae</taxon>
        <taxon>rosids</taxon>
        <taxon>fabids</taxon>
        <taxon>Rosales</taxon>
        <taxon>Cannabaceae</taxon>
        <taxon>Trema</taxon>
    </lineage>
</organism>
<dbReference type="AlphaFoldDB" id="A0A2P5F9W3"/>
<sequence length="91" mass="10300">MEPLKACLQFSSVCLSWHDIAMNNRSKLIKLNHHQVPMLLVPSESEANDVWSVFSVVHNKFLTSKLLLPSYDRRFGGSSEGWLATVEENLA</sequence>